<dbReference type="Gene3D" id="3.40.630.30">
    <property type="match status" value="1"/>
</dbReference>
<reference evidence="3" key="1">
    <citation type="submission" date="2024-07" db="EMBL/GenBank/DDBJ databases">
        <authorList>
            <person name="Yu S.T."/>
        </authorList>
    </citation>
    <scope>NUCLEOTIDE SEQUENCE</scope>
    <source>
        <strain evidence="3">Y1</strain>
    </source>
</reference>
<feature type="compositionally biased region" description="Pro residues" evidence="1">
    <location>
        <begin position="69"/>
        <end position="83"/>
    </location>
</feature>
<dbReference type="AlphaFoldDB" id="A0AB39TGN5"/>
<feature type="compositionally biased region" description="Basic and acidic residues" evidence="1">
    <location>
        <begin position="1"/>
        <end position="24"/>
    </location>
</feature>
<name>A0AB39TGN5_9ACTN</name>
<dbReference type="Pfam" id="PF00583">
    <property type="entry name" value="Acetyltransf_1"/>
    <property type="match status" value="1"/>
</dbReference>
<keyword evidence="3" id="KW-0012">Acyltransferase</keyword>
<dbReference type="SUPFAM" id="SSF55729">
    <property type="entry name" value="Acyl-CoA N-acyltransferases (Nat)"/>
    <property type="match status" value="1"/>
</dbReference>
<evidence type="ECO:0000256" key="1">
    <source>
        <dbReference type="SAM" id="MobiDB-lite"/>
    </source>
</evidence>
<proteinExistence type="predicted"/>
<dbReference type="PROSITE" id="PS51186">
    <property type="entry name" value="GNAT"/>
    <property type="match status" value="1"/>
</dbReference>
<organism evidence="3">
    <name type="scientific">Streptomyces sp. Y1</name>
    <dbReference type="NCBI Taxonomy" id="3238634"/>
    <lineage>
        <taxon>Bacteria</taxon>
        <taxon>Bacillati</taxon>
        <taxon>Actinomycetota</taxon>
        <taxon>Actinomycetes</taxon>
        <taxon>Kitasatosporales</taxon>
        <taxon>Streptomycetaceae</taxon>
        <taxon>Streptomyces</taxon>
    </lineage>
</organism>
<sequence>MTASRTRLERFWHRPFRRSDRRCASPEGRAARLPALTGGPFRLARPHPPVDRHPAPAPAALPPLRSLPSPAPLPSQPSPPPGPSRLSLADGTELLVRPAGPGDRTAALAMHERCSPASLRLRYHGPVRDAGRYLDHLLDARHGRSLAVTAPDGRIVALGHLMWDDGEAELAVLVEDAWQRHGLGTLLLRRLAATALAAGIGTVYAVTHAGNAGLIAAMRRLAAPLDIRADGGTLVITATLAAEEEPAAPAGRTGR</sequence>
<dbReference type="InterPro" id="IPR016181">
    <property type="entry name" value="Acyl_CoA_acyltransferase"/>
</dbReference>
<evidence type="ECO:0000313" key="3">
    <source>
        <dbReference type="EMBL" id="XDQ77509.1"/>
    </source>
</evidence>
<keyword evidence="3" id="KW-0808">Transferase</keyword>
<accession>A0AB39TGN5</accession>
<dbReference type="RefSeq" id="WP_369182321.1">
    <property type="nucleotide sequence ID" value="NZ_CP163445.1"/>
</dbReference>
<dbReference type="GO" id="GO:0016747">
    <property type="term" value="F:acyltransferase activity, transferring groups other than amino-acyl groups"/>
    <property type="evidence" value="ECO:0007669"/>
    <property type="project" value="InterPro"/>
</dbReference>
<evidence type="ECO:0000259" key="2">
    <source>
        <dbReference type="PROSITE" id="PS51186"/>
    </source>
</evidence>
<feature type="region of interest" description="Disordered" evidence="1">
    <location>
        <begin position="1"/>
        <end position="88"/>
    </location>
</feature>
<protein>
    <submittedName>
        <fullName evidence="3">GNAT family N-acetyltransferase</fullName>
        <ecNumber evidence="3">2.3.1.-</ecNumber>
    </submittedName>
</protein>
<dbReference type="EMBL" id="CP163445">
    <property type="protein sequence ID" value="XDQ77509.1"/>
    <property type="molecule type" value="Genomic_DNA"/>
</dbReference>
<feature type="domain" description="N-acetyltransferase" evidence="2">
    <location>
        <begin position="94"/>
        <end position="255"/>
    </location>
</feature>
<dbReference type="EC" id="2.3.1.-" evidence="3"/>
<gene>
    <name evidence="3" type="ORF">AB2U05_02920</name>
</gene>
<dbReference type="InterPro" id="IPR000182">
    <property type="entry name" value="GNAT_dom"/>
</dbReference>